<evidence type="ECO:0000313" key="4">
    <source>
        <dbReference type="EMBL" id="ODH45364.1"/>
    </source>
</evidence>
<evidence type="ECO:0000256" key="2">
    <source>
        <dbReference type="SAM" id="MobiDB-lite"/>
    </source>
</evidence>
<name>A0A1D2JQJ3_PARBR</name>
<dbReference type="GO" id="GO:0016020">
    <property type="term" value="C:membrane"/>
    <property type="evidence" value="ECO:0007669"/>
    <property type="project" value="TreeGrafter"/>
</dbReference>
<proteinExistence type="inferred from homology"/>
<dbReference type="InterPro" id="IPR046837">
    <property type="entry name" value="Laa1/Sip1/HEATR5-like_HEAT"/>
</dbReference>
<reference evidence="4 5" key="1">
    <citation type="submission" date="2016-06" db="EMBL/GenBank/DDBJ databases">
        <authorList>
            <person name="Kjaerup R.B."/>
            <person name="Dalgaard T.S."/>
            <person name="Juul-Madsen H.R."/>
        </authorList>
    </citation>
    <scope>NUCLEOTIDE SEQUENCE [LARGE SCALE GENOMIC DNA]</scope>
    <source>
        <strain evidence="4 5">Pb300</strain>
    </source>
</reference>
<evidence type="ECO:0000259" key="3">
    <source>
        <dbReference type="Pfam" id="PF25808"/>
    </source>
</evidence>
<gene>
    <name evidence="4" type="ORF">ACO22_00088</name>
</gene>
<dbReference type="VEuPathDB" id="FungiDB:PABG_04380"/>
<dbReference type="InterPro" id="IPR057981">
    <property type="entry name" value="TPR_LAA1-like_C"/>
</dbReference>
<evidence type="ECO:0000256" key="1">
    <source>
        <dbReference type="ARBA" id="ARBA00008304"/>
    </source>
</evidence>
<dbReference type="Pfam" id="PF20210">
    <property type="entry name" value="Laa1_Sip1_HTR5"/>
    <property type="match status" value="1"/>
</dbReference>
<feature type="region of interest" description="Disordered" evidence="2">
    <location>
        <begin position="1575"/>
        <end position="1594"/>
    </location>
</feature>
<dbReference type="InterPro" id="IPR016024">
    <property type="entry name" value="ARM-type_fold"/>
</dbReference>
<dbReference type="GO" id="GO:0030139">
    <property type="term" value="C:endocytic vesicle"/>
    <property type="evidence" value="ECO:0007669"/>
    <property type="project" value="TreeGrafter"/>
</dbReference>
<dbReference type="GO" id="GO:0006897">
    <property type="term" value="P:endocytosis"/>
    <property type="evidence" value="ECO:0007669"/>
    <property type="project" value="TreeGrafter"/>
</dbReference>
<dbReference type="PANTHER" id="PTHR21663">
    <property type="entry name" value="HYPOTHETICAL HEAT DOMAIN-CONTAINING"/>
    <property type="match status" value="1"/>
</dbReference>
<dbReference type="EMBL" id="LZYO01000002">
    <property type="protein sequence ID" value="ODH45364.1"/>
    <property type="molecule type" value="Genomic_DNA"/>
</dbReference>
<protein>
    <recommendedName>
        <fullName evidence="3">LAA1-like C-terminal TPR repeats domain-containing protein</fullName>
    </recommendedName>
</protein>
<dbReference type="GO" id="GO:0042147">
    <property type="term" value="P:retrograde transport, endosome to Golgi"/>
    <property type="evidence" value="ECO:0007669"/>
    <property type="project" value="TreeGrafter"/>
</dbReference>
<accession>A0A1D2JQJ3</accession>
<dbReference type="GO" id="GO:0005829">
    <property type="term" value="C:cytosol"/>
    <property type="evidence" value="ECO:0007669"/>
    <property type="project" value="GOC"/>
</dbReference>
<sequence length="2082" mass="226663">MSATETTAAPSAALDTTVSCTELDVSKLHALPSEQQELYLLTFTADLVQYTATLDKTGLISQQRFIIQELFKILKLPSPSPTRVIRNNVGRCFSAIFSKGDRTTLYDTVTQLLGILNAGKNDAELKTKYAAAVAIGDIYTGAGDSLFTQSNVVCSALLKLFKSAQNHAGLRSSLYTALKKVIAGIGSPLVESTAKDIWKHSRHAATNDKAIAVQAGACYCLEQLIKTTPYFGTLSDFEGLKVTIWKVIESPSPSVRHAAASCLAAFLIKAWAHGRQTQNVPTIRRPKKQPKKKPTSADNDEAPERSQSPSSRKADVHVSFQLSDLLKQLSTQYCRSSTGNRARAGIAVCYKQILRNIGDNLVEEHYTEIAGHFLVTLLNHPTINYNRYRLLMTSKYVKNLLEDTVGREILRENSQLNAAKWLINGVLKDYPQVVQERPEPSKHTLIGALSALSSIISSLGSALSVIGDSCRDALLQVLQHPGYTVQIHTTQCLRNFVLACPQQLLLCVTVCMNSLNRELGQLSTPRQSTRRCLGYAHGLAAMLSTSRLQPLYGSVDVYAQVLSRATDLLKSSGSSELRIASTQIQIAWVLIGGLMPLGPSFTKIHLNQLLLLWKNALPKPLPKDNLAQRGTLEMSFLAHVRECALSSIYVFLEFNSKLVTADGSRRIATMLQNTVMFLDSLPKLKSAEDISQRLSPSLQLKDFATMIRRRVLQCFSKLINLEHANPEVLSLSNILGLAISSFADPDVISANPFDTSIAASTAHFDNLWDLDDNFGFGVTGLAHEFAVATLSGHHKGDNSHGWMAMESSDQTIDNLLMSPTCQAMEHDSVLLYAVTDRKNGMYTDPPDTEVVNAAIALFATALPLQSPKVQESSLEQIAALLSAQSLNRNPGRKSAMTVNIAIALLFTLKVALNETRSAPGSLKYPATEKVMQELIQTFTTHPDPIVRCIGCEALGRLCNLSGNSFTSNQINSLVDSIVENRDPGTRAGCAIALGCIHSQVGGIAAGFHLQTIVGVLMSLCSDPHPVVHFWALEGLGKVAWSAGLTFSAYVSSSLGMLARLYISDSHNEEASSLATSNLEVAFPSTVAIGRCVESLINVLGPDLRDISKTRELVFTLVKEFQLEKSTALIAESSKCLDHLSLYAPNHMDFSAYVRWLQLELGSKNALIRDAAIRGFNNLMKRDADLVTRTASPGLEDELWLAFDNASDSEVLKNIIRNWLQQTGLTDTDNWIQRCQKVLMKTRSKVDDAPAPTTVNTAAPHDIPDDEVAGFATAVVGDHGEPVNKSTAGQELLKWQTRSFVMSCLSELLSMVSKKLLPDQTIPAEMALQERIGDIIRMAFSASTAQVIELRIWGLKVIDQVLKMFGKTPDPDFSEVSLLEQYQAQISSALTPAFAADSSCELASEAINVCATFVGTGIVTNVDRMGRIFKLLVVGLENFAKKSEIREIGDLKGLNSNARVMVKLALFSAWARLQIASNDQNYLAEIVQPYTAILTPLWLSSLQEFARLRFEPEISIALGPSASDNLDDVYASLNRETLLKFYQDSWLNLVDAIASLVEKDSEFVFDALDGKIESPKEVTDADKPQVNGEKKGKGNHINYRDEPVAFFFVLFGLAFEALVAQSNSHSNQRLEILRALQKILHPSVAGNAVYQDAVFSETMDTLDRLAMTEGFSIQTVIVQIARNLALHHQSASSNEARPENLSDDIEQLFELTRNIILVLAGLLPNLGESSKPSRFHVSDDAASLIKLSLSSLVDITYVFPSIIRSDLRACILHIFTTILATGICQAEVVPQALPIFHRFIQGISCPPPPNTSPIPTTPALSMHPPPSEDPQIVSRQIRGCISCLLQTLTIAQRRESETSLPCAKNTLLSLTIILTTSSHQIPPQDPLIPRVLSEFLDCLQDFGLATVAAGCLRSILLSPQAPTPRSATDDAIARFLLPRLIAFITSMPASAGSEHEIPVDPENVKGVVTLALVSCIGSGTIAPGGVPTALALIIPALLVRAKNEGKGAYKEIAARLLELAKIHAVTFRAVVAGMDAERRSFTEDILRSGGIVGDGGREGRGGTAAGVEGEEKNVPSIALRMDF</sequence>
<dbReference type="Pfam" id="PF25808">
    <property type="entry name" value="TPR_LAA1_C"/>
    <property type="match status" value="1"/>
</dbReference>
<organism evidence="4 5">
    <name type="scientific">Paracoccidioides brasiliensis</name>
    <dbReference type="NCBI Taxonomy" id="121759"/>
    <lineage>
        <taxon>Eukaryota</taxon>
        <taxon>Fungi</taxon>
        <taxon>Dikarya</taxon>
        <taxon>Ascomycota</taxon>
        <taxon>Pezizomycotina</taxon>
        <taxon>Eurotiomycetes</taxon>
        <taxon>Eurotiomycetidae</taxon>
        <taxon>Onygenales</taxon>
        <taxon>Ajellomycetaceae</taxon>
        <taxon>Paracoccidioides</taxon>
    </lineage>
</organism>
<dbReference type="InterPro" id="IPR011989">
    <property type="entry name" value="ARM-like"/>
</dbReference>
<dbReference type="Proteomes" id="UP000242814">
    <property type="component" value="Unassembled WGS sequence"/>
</dbReference>
<feature type="compositionally biased region" description="Basic residues" evidence="2">
    <location>
        <begin position="284"/>
        <end position="294"/>
    </location>
</feature>
<dbReference type="VEuPathDB" id="FungiDB:PADG_04770"/>
<dbReference type="InterPro" id="IPR040108">
    <property type="entry name" value="Laa1/Sip1/HEATR5"/>
</dbReference>
<dbReference type="Gene3D" id="1.25.10.10">
    <property type="entry name" value="Leucine-rich Repeat Variant"/>
    <property type="match status" value="3"/>
</dbReference>
<feature type="region of interest" description="Disordered" evidence="2">
    <location>
        <begin position="277"/>
        <end position="315"/>
    </location>
</feature>
<comment type="similarity">
    <text evidence="1">Belongs to the HEATR5 family.</text>
</comment>
<dbReference type="SUPFAM" id="SSF48371">
    <property type="entry name" value="ARM repeat"/>
    <property type="match status" value="2"/>
</dbReference>
<dbReference type="GO" id="GO:0005794">
    <property type="term" value="C:Golgi apparatus"/>
    <property type="evidence" value="ECO:0007669"/>
    <property type="project" value="TreeGrafter"/>
</dbReference>
<dbReference type="Pfam" id="PF25468">
    <property type="entry name" value="HEAT_HEATR5A"/>
    <property type="match status" value="1"/>
</dbReference>
<dbReference type="PANTHER" id="PTHR21663:SF0">
    <property type="entry name" value="HEAT REPEAT-CONTAINING PROTEIN 5B"/>
    <property type="match status" value="1"/>
</dbReference>
<feature type="domain" description="LAA1-like C-terminal TPR repeats" evidence="3">
    <location>
        <begin position="1883"/>
        <end position="2055"/>
    </location>
</feature>
<dbReference type="GO" id="GO:0008104">
    <property type="term" value="P:intracellular protein localization"/>
    <property type="evidence" value="ECO:0007669"/>
    <property type="project" value="TreeGrafter"/>
</dbReference>
<evidence type="ECO:0000313" key="5">
    <source>
        <dbReference type="Proteomes" id="UP000242814"/>
    </source>
</evidence>
<comment type="caution">
    <text evidence="4">The sequence shown here is derived from an EMBL/GenBank/DDBJ whole genome shotgun (WGS) entry which is preliminary data.</text>
</comment>